<dbReference type="PROSITE" id="PS51186">
    <property type="entry name" value="GNAT"/>
    <property type="match status" value="1"/>
</dbReference>
<dbReference type="EMBL" id="MUHA01000006">
    <property type="protein sequence ID" value="OXB01841.1"/>
    <property type="molecule type" value="Genomic_DNA"/>
</dbReference>
<proteinExistence type="predicted"/>
<dbReference type="RefSeq" id="WP_089053235.1">
    <property type="nucleotide sequence ID" value="NZ_MUHA01000006.1"/>
</dbReference>
<comment type="caution">
    <text evidence="2">The sequence shown here is derived from an EMBL/GenBank/DDBJ whole genome shotgun (WGS) entry which is preliminary data.</text>
</comment>
<sequence>MKIIEARNKDYKALKILFLEERKLTFTWLNTSDFQLDDFEKYTQGELILTALQEDIPIGFISIWTPTNFVHHLYIHHKYQNKGIATKLLEAAVSKTNFPLALKCLENNLKAVDFYKRKGFIEKRKGQSENGTYILFELNKSLTTKY</sequence>
<evidence type="ECO:0000313" key="3">
    <source>
        <dbReference type="Proteomes" id="UP000198336"/>
    </source>
</evidence>
<evidence type="ECO:0000259" key="1">
    <source>
        <dbReference type="PROSITE" id="PS51186"/>
    </source>
</evidence>
<protein>
    <submittedName>
        <fullName evidence="2">GNAT family N-acetyltransferase</fullName>
    </submittedName>
</protein>
<dbReference type="SUPFAM" id="SSF55729">
    <property type="entry name" value="Acyl-CoA N-acyltransferases (Nat)"/>
    <property type="match status" value="1"/>
</dbReference>
<dbReference type="InterPro" id="IPR016181">
    <property type="entry name" value="Acyl_CoA_acyltransferase"/>
</dbReference>
<accession>A0A226I7F5</accession>
<dbReference type="InterPro" id="IPR000182">
    <property type="entry name" value="GNAT_dom"/>
</dbReference>
<dbReference type="Proteomes" id="UP000198336">
    <property type="component" value="Unassembled WGS sequence"/>
</dbReference>
<dbReference type="CDD" id="cd04301">
    <property type="entry name" value="NAT_SF"/>
    <property type="match status" value="1"/>
</dbReference>
<feature type="domain" description="N-acetyltransferase" evidence="1">
    <location>
        <begin position="1"/>
        <end position="143"/>
    </location>
</feature>
<keyword evidence="3" id="KW-1185">Reference proteome</keyword>
<keyword evidence="2" id="KW-0808">Transferase</keyword>
<organism evidence="2 3">
    <name type="scientific">Flavobacterium oncorhynchi</name>
    <dbReference type="NCBI Taxonomy" id="728056"/>
    <lineage>
        <taxon>Bacteria</taxon>
        <taxon>Pseudomonadati</taxon>
        <taxon>Bacteroidota</taxon>
        <taxon>Flavobacteriia</taxon>
        <taxon>Flavobacteriales</taxon>
        <taxon>Flavobacteriaceae</taxon>
        <taxon>Flavobacterium</taxon>
    </lineage>
</organism>
<evidence type="ECO:0000313" key="2">
    <source>
        <dbReference type="EMBL" id="OXB01841.1"/>
    </source>
</evidence>
<reference evidence="2 3" key="1">
    <citation type="submission" date="2016-11" db="EMBL/GenBank/DDBJ databases">
        <title>Whole genomes of Flavobacteriaceae.</title>
        <authorList>
            <person name="Stine C."/>
            <person name="Li C."/>
            <person name="Tadesse D."/>
        </authorList>
    </citation>
    <scope>NUCLEOTIDE SEQUENCE [LARGE SCALE GENOMIC DNA]</scope>
    <source>
        <strain evidence="2 3">CCUG 59446</strain>
    </source>
</reference>
<dbReference type="Gene3D" id="3.40.630.30">
    <property type="match status" value="1"/>
</dbReference>
<dbReference type="Pfam" id="PF13673">
    <property type="entry name" value="Acetyltransf_10"/>
    <property type="match status" value="1"/>
</dbReference>
<dbReference type="AlphaFoldDB" id="A0A226I7F5"/>
<dbReference type="GO" id="GO:0016747">
    <property type="term" value="F:acyltransferase activity, transferring groups other than amino-acyl groups"/>
    <property type="evidence" value="ECO:0007669"/>
    <property type="project" value="InterPro"/>
</dbReference>
<name>A0A226I7F5_9FLAO</name>
<gene>
    <name evidence="2" type="ORF">B0A75_05210</name>
</gene>